<dbReference type="AlphaFoldDB" id="I3EHE3"/>
<dbReference type="VEuPathDB" id="MicrosporidiaDB:NEQG_01330"/>
<organism evidence="1 2">
    <name type="scientific">Nematocida parisii (strain ERTm3)</name>
    <name type="common">Nematode killer fungus</name>
    <dbReference type="NCBI Taxonomy" id="935791"/>
    <lineage>
        <taxon>Eukaryota</taxon>
        <taxon>Fungi</taxon>
        <taxon>Fungi incertae sedis</taxon>
        <taxon>Microsporidia</taxon>
        <taxon>Nematocida</taxon>
    </lineage>
</organism>
<dbReference type="HOGENOM" id="CLU_2705377_0_0_1"/>
<protein>
    <submittedName>
        <fullName evidence="1">Uncharacterized protein</fullName>
    </submittedName>
</protein>
<dbReference type="InParanoid" id="I3EHE3"/>
<accession>I3EHE3</accession>
<sequence length="73" mass="8459">MMCKNSGYIYETKYSPKFILKDISSAIQNSKLQEIRQSDEGVLSIRDNNYNSCKYGIHYDILSALVKTYPITR</sequence>
<reference evidence="1" key="1">
    <citation type="submission" date="2011-01" db="EMBL/GenBank/DDBJ databases">
        <title>The Genome Sequence of Nematocida parisii strain ERTm3.</title>
        <authorList>
            <consortium name="The Broad Institute Genome Sequencing Platform"/>
            <consortium name="The Broad Institute Genome Sequencing Center for Infectious Disease"/>
            <person name="Cuomo C."/>
            <person name="Troemel E."/>
            <person name="Young S.K."/>
            <person name="Zeng Q."/>
            <person name="Gargeya S."/>
            <person name="Fitzgerald M."/>
            <person name="Haas B."/>
            <person name="Abouelleil A."/>
            <person name="Alvarado L."/>
            <person name="Arachchi H.M."/>
            <person name="Berlin A."/>
            <person name="Chapman S.B."/>
            <person name="Gearin G."/>
            <person name="Goldberg J."/>
            <person name="Griggs A."/>
            <person name="Gujja S."/>
            <person name="Hansen M."/>
            <person name="Heiman D."/>
            <person name="Howarth C."/>
            <person name="Larimer J."/>
            <person name="Lui A."/>
            <person name="MacDonald P.J.P."/>
            <person name="McCowen C."/>
            <person name="Montmayeur A."/>
            <person name="Murphy C."/>
            <person name="Neiman D."/>
            <person name="Pearson M."/>
            <person name="Priest M."/>
            <person name="Roberts A."/>
            <person name="Saif S."/>
            <person name="Shea T."/>
            <person name="Sisk P."/>
            <person name="Stolte C."/>
            <person name="Sykes S."/>
            <person name="Wortman J."/>
            <person name="Nusbaum C."/>
            <person name="Birren B."/>
        </authorList>
    </citation>
    <scope>NUCLEOTIDE SEQUENCE</scope>
    <source>
        <strain evidence="1">ERTm3</strain>
    </source>
</reference>
<evidence type="ECO:0000313" key="2">
    <source>
        <dbReference type="Proteomes" id="UP000002872"/>
    </source>
</evidence>
<keyword evidence="2" id="KW-1185">Reference proteome</keyword>
<proteinExistence type="predicted"/>
<name>I3EHE3_NEMP3</name>
<dbReference type="EMBL" id="GL870878">
    <property type="protein sequence ID" value="EIJ88640.1"/>
    <property type="molecule type" value="Genomic_DNA"/>
</dbReference>
<dbReference type="Proteomes" id="UP000002872">
    <property type="component" value="Unassembled WGS sequence"/>
</dbReference>
<gene>
    <name evidence="1" type="ORF">NEQG_01330</name>
</gene>
<evidence type="ECO:0000313" key="1">
    <source>
        <dbReference type="EMBL" id="EIJ88640.1"/>
    </source>
</evidence>